<evidence type="ECO:0000313" key="2">
    <source>
        <dbReference type="RefSeq" id="XP_016460888.2"/>
    </source>
</evidence>
<dbReference type="GeneID" id="107784294"/>
<organism evidence="1 2">
    <name type="scientific">Nicotiana tabacum</name>
    <name type="common">Common tobacco</name>
    <dbReference type="NCBI Taxonomy" id="4097"/>
    <lineage>
        <taxon>Eukaryota</taxon>
        <taxon>Viridiplantae</taxon>
        <taxon>Streptophyta</taxon>
        <taxon>Embryophyta</taxon>
        <taxon>Tracheophyta</taxon>
        <taxon>Spermatophyta</taxon>
        <taxon>Magnoliopsida</taxon>
        <taxon>eudicotyledons</taxon>
        <taxon>Gunneridae</taxon>
        <taxon>Pentapetalae</taxon>
        <taxon>asterids</taxon>
        <taxon>lamiids</taxon>
        <taxon>Solanales</taxon>
        <taxon>Solanaceae</taxon>
        <taxon>Nicotianoideae</taxon>
        <taxon>Nicotianeae</taxon>
        <taxon>Nicotiana</taxon>
    </lineage>
</organism>
<protein>
    <submittedName>
        <fullName evidence="2">Uncharacterized protein LOC107784294</fullName>
    </submittedName>
</protein>
<sequence>MAISQPNLIENPIKLSKFRNINTAQQRNRLSFWAFIFSIFMYISIFYIFNLSPSTLLNTTNFWFFISNTLILIIAVDFGSFSSSSNQEYSFEEYIKKCQQEKSINISTSSFNYSQDTIKSIEYKEIMPQEEVVMIKEVEEQQEQGDDEEENIKDVVFVEQNKKEKEIINITDKDEVDQEDKKKNKKSGEAKCERNNSEKAMIKVATNNGNIEKKKNGIQRSKSERYYFVNKRDEENEEFSEMSVEELNRRVEEFILRFNRQIRLQAVATNLQT</sequence>
<gene>
    <name evidence="2" type="primary">LOC107784294</name>
</gene>
<dbReference type="OMA" id="CARSEEV"/>
<dbReference type="RefSeq" id="XP_016460888.2">
    <property type="nucleotide sequence ID" value="XM_016605402.2"/>
</dbReference>
<accession>A0A1S3Z920</accession>
<dbReference type="Pfam" id="PF05553">
    <property type="entry name" value="DUF761"/>
    <property type="match status" value="1"/>
</dbReference>
<dbReference type="PANTHER" id="PTHR35997:SF6">
    <property type="entry name" value="COTTON FIBER PROTEIN"/>
    <property type="match status" value="1"/>
</dbReference>
<reference evidence="2" key="2">
    <citation type="submission" date="2025-08" db="UniProtKB">
        <authorList>
            <consortium name="RefSeq"/>
        </authorList>
    </citation>
    <scope>IDENTIFICATION</scope>
    <source>
        <tissue evidence="2">Leaf</tissue>
    </source>
</reference>
<dbReference type="PaxDb" id="4097-A0A1S3Z920"/>
<proteinExistence type="predicted"/>
<reference evidence="1" key="1">
    <citation type="journal article" date="2014" name="Nat. Commun.">
        <title>The tobacco genome sequence and its comparison with those of tomato and potato.</title>
        <authorList>
            <person name="Sierro N."/>
            <person name="Battey J.N."/>
            <person name="Ouadi S."/>
            <person name="Bakaher N."/>
            <person name="Bovet L."/>
            <person name="Willig A."/>
            <person name="Goepfert S."/>
            <person name="Peitsch M.C."/>
            <person name="Ivanov N.V."/>
        </authorList>
    </citation>
    <scope>NUCLEOTIDE SEQUENCE [LARGE SCALE GENOMIC DNA]</scope>
</reference>
<dbReference type="AlphaFoldDB" id="A0A1S3Z920"/>
<name>A0A1S3Z920_TOBAC</name>
<dbReference type="KEGG" id="nta:107784294"/>
<dbReference type="PANTHER" id="PTHR35997">
    <property type="entry name" value="COTTON FIBER PROTEIN-RELATED"/>
    <property type="match status" value="1"/>
</dbReference>
<dbReference type="Proteomes" id="UP000790787">
    <property type="component" value="Chromosome 3"/>
</dbReference>
<dbReference type="RefSeq" id="XP_016460888.1">
    <property type="nucleotide sequence ID" value="XM_016605402.1"/>
</dbReference>
<dbReference type="InterPro" id="IPR008480">
    <property type="entry name" value="DUF761_pln"/>
</dbReference>
<keyword evidence="1" id="KW-1185">Reference proteome</keyword>
<evidence type="ECO:0000313" key="1">
    <source>
        <dbReference type="Proteomes" id="UP000790787"/>
    </source>
</evidence>